<dbReference type="RefSeq" id="WP_198423384.1">
    <property type="nucleotide sequence ID" value="NZ_JACHZG010000001.1"/>
</dbReference>
<evidence type="ECO:0000313" key="2">
    <source>
        <dbReference type="Proteomes" id="UP000565572"/>
    </source>
</evidence>
<reference evidence="1 2" key="1">
    <citation type="submission" date="2020-08" db="EMBL/GenBank/DDBJ databases">
        <title>Sequencing the genomes of 1000 actinobacteria strains.</title>
        <authorList>
            <person name="Klenk H.-P."/>
        </authorList>
    </citation>
    <scope>NUCLEOTIDE SEQUENCE [LARGE SCALE GENOMIC DNA]</scope>
    <source>
        <strain evidence="1 2">DSM 11053</strain>
    </source>
</reference>
<dbReference type="EMBL" id="JACHZG010000001">
    <property type="protein sequence ID" value="MBB3327625.1"/>
    <property type="molecule type" value="Genomic_DNA"/>
</dbReference>
<evidence type="ECO:0008006" key="3">
    <source>
        <dbReference type="Google" id="ProtNLM"/>
    </source>
</evidence>
<evidence type="ECO:0000313" key="1">
    <source>
        <dbReference type="EMBL" id="MBB3327625.1"/>
    </source>
</evidence>
<dbReference type="InterPro" id="IPR028956">
    <property type="entry name" value="Imm51"/>
</dbReference>
<dbReference type="Proteomes" id="UP000565572">
    <property type="component" value="Unassembled WGS sequence"/>
</dbReference>
<accession>A0A7W5JWQ6</accession>
<protein>
    <recommendedName>
        <fullName evidence="3">Immunity protein 51</fullName>
    </recommendedName>
</protein>
<dbReference type="Pfam" id="PF15595">
    <property type="entry name" value="Imm51"/>
    <property type="match status" value="1"/>
</dbReference>
<dbReference type="AlphaFoldDB" id="A0A7W5JWQ6"/>
<name>A0A7W5JWQ6_9ACTN</name>
<sequence length="131" mass="13835">MSLPADGGCAVLRPAGRVSATMSGVPDHATIIDVDGATSLTFYCGELPADEAISAADHEPNGYFWEGLVRFVAPELAARVELDSESGMFAAYGDRATLEELQRVLAGYLDDGDRVATTIRDAESSGFAFDD</sequence>
<comment type="caution">
    <text evidence="1">The sequence shown here is derived from an EMBL/GenBank/DDBJ whole genome shotgun (WGS) entry which is preliminary data.</text>
</comment>
<keyword evidence="2" id="KW-1185">Reference proteome</keyword>
<proteinExistence type="predicted"/>
<gene>
    <name evidence="1" type="ORF">FHX39_002569</name>
</gene>
<organism evidence="1 2">
    <name type="scientific">Microlunatus antarcticus</name>
    <dbReference type="NCBI Taxonomy" id="53388"/>
    <lineage>
        <taxon>Bacteria</taxon>
        <taxon>Bacillati</taxon>
        <taxon>Actinomycetota</taxon>
        <taxon>Actinomycetes</taxon>
        <taxon>Propionibacteriales</taxon>
        <taxon>Propionibacteriaceae</taxon>
        <taxon>Microlunatus</taxon>
    </lineage>
</organism>